<evidence type="ECO:0000313" key="1">
    <source>
        <dbReference type="EMBL" id="RDX78290.1"/>
    </source>
</evidence>
<dbReference type="Proteomes" id="UP000257109">
    <property type="component" value="Unassembled WGS sequence"/>
</dbReference>
<proteinExistence type="predicted"/>
<accession>A0A371FJ79</accession>
<reference evidence="1" key="1">
    <citation type="submission" date="2018-05" db="EMBL/GenBank/DDBJ databases">
        <title>Draft genome of Mucuna pruriens seed.</title>
        <authorList>
            <person name="Nnadi N.E."/>
            <person name="Vos R."/>
            <person name="Hasami M.H."/>
            <person name="Devisetty U.K."/>
            <person name="Aguiy J.C."/>
        </authorList>
    </citation>
    <scope>NUCLEOTIDE SEQUENCE [LARGE SCALE GENOMIC DNA]</scope>
    <source>
        <strain evidence="1">JCA_2017</strain>
    </source>
</reference>
<organism evidence="1 2">
    <name type="scientific">Mucuna pruriens</name>
    <name type="common">Velvet bean</name>
    <name type="synonym">Dolichos pruriens</name>
    <dbReference type="NCBI Taxonomy" id="157652"/>
    <lineage>
        <taxon>Eukaryota</taxon>
        <taxon>Viridiplantae</taxon>
        <taxon>Streptophyta</taxon>
        <taxon>Embryophyta</taxon>
        <taxon>Tracheophyta</taxon>
        <taxon>Spermatophyta</taxon>
        <taxon>Magnoliopsida</taxon>
        <taxon>eudicotyledons</taxon>
        <taxon>Gunneridae</taxon>
        <taxon>Pentapetalae</taxon>
        <taxon>rosids</taxon>
        <taxon>fabids</taxon>
        <taxon>Fabales</taxon>
        <taxon>Fabaceae</taxon>
        <taxon>Papilionoideae</taxon>
        <taxon>50 kb inversion clade</taxon>
        <taxon>NPAAA clade</taxon>
        <taxon>indigoferoid/millettioid clade</taxon>
        <taxon>Phaseoleae</taxon>
        <taxon>Mucuna</taxon>
    </lineage>
</organism>
<comment type="caution">
    <text evidence="1">The sequence shown here is derived from an EMBL/GenBank/DDBJ whole genome shotgun (WGS) entry which is preliminary data.</text>
</comment>
<sequence>MMQDLKMQIGQLASSMSQLQSAGFGNLPSKTTPNLKGGNANVMTLRSVSVESDSTVSVESGQTRWSQTGLSLGLKCRKWGEFGVNSWFHLPQRSSWKNGDDSPTLIRMLRISSTRVHRLYQAITFDNLWLPSSYPAPPRSRETPLSFSWSDVATKLDSKRALAGLAFGQHVPLLSCWAEESIWTRRELEWLG</sequence>
<feature type="non-terminal residue" evidence="1">
    <location>
        <position position="1"/>
    </location>
</feature>
<protein>
    <submittedName>
        <fullName evidence="1">Uncharacterized protein</fullName>
    </submittedName>
</protein>
<keyword evidence="2" id="KW-1185">Reference proteome</keyword>
<gene>
    <name evidence="1" type="ORF">CR513_41461</name>
</gene>
<name>A0A371FJ79_MUCPR</name>
<evidence type="ECO:0000313" key="2">
    <source>
        <dbReference type="Proteomes" id="UP000257109"/>
    </source>
</evidence>
<dbReference type="EMBL" id="QJKJ01008911">
    <property type="protein sequence ID" value="RDX78290.1"/>
    <property type="molecule type" value="Genomic_DNA"/>
</dbReference>
<dbReference type="AlphaFoldDB" id="A0A371FJ79"/>